<dbReference type="InterPro" id="IPR036754">
    <property type="entry name" value="YbaK/aa-tRNA-synt-asso_dom_sf"/>
</dbReference>
<reference evidence="2 3" key="1">
    <citation type="submission" date="2016-07" db="EMBL/GenBank/DDBJ databases">
        <authorList>
            <person name="Lefevre C.T."/>
        </authorList>
    </citation>
    <scope>NUCLEOTIDE SEQUENCE [LARGE SCALE GENOMIC DNA]</scope>
    <source>
        <strain evidence="2">PR1</strain>
    </source>
</reference>
<feature type="domain" description="YbaK/aminoacyl-tRNA synthetase-associated" evidence="1">
    <location>
        <begin position="23"/>
        <end position="141"/>
    </location>
</feature>
<dbReference type="GO" id="GO:0002161">
    <property type="term" value="F:aminoacyl-tRNA deacylase activity"/>
    <property type="evidence" value="ECO:0007669"/>
    <property type="project" value="InterPro"/>
</dbReference>
<keyword evidence="3" id="KW-1185">Reference proteome</keyword>
<dbReference type="AlphaFoldDB" id="A0A1C3RGU3"/>
<dbReference type="Gene3D" id="3.90.960.10">
    <property type="entry name" value="YbaK/aminoacyl-tRNA synthetase-associated domain"/>
    <property type="match status" value="1"/>
</dbReference>
<dbReference type="RefSeq" id="WP_069188574.1">
    <property type="nucleotide sequence ID" value="NZ_FLYE01000012.1"/>
</dbReference>
<keyword evidence="2" id="KW-0436">Ligase</keyword>
<proteinExistence type="predicted"/>
<dbReference type="Pfam" id="PF04073">
    <property type="entry name" value="tRNA_edit"/>
    <property type="match status" value="1"/>
</dbReference>
<evidence type="ECO:0000313" key="2">
    <source>
        <dbReference type="EMBL" id="SCA56490.1"/>
    </source>
</evidence>
<name>A0A1C3RGU3_9PROT</name>
<dbReference type="STRING" id="1867952.MTBPR1_20338"/>
<dbReference type="CDD" id="cd04332">
    <property type="entry name" value="YbaK_like"/>
    <property type="match status" value="1"/>
</dbReference>
<keyword evidence="2" id="KW-0030">Aminoacyl-tRNA synthetase</keyword>
<dbReference type="Proteomes" id="UP000231658">
    <property type="component" value="Unassembled WGS sequence"/>
</dbReference>
<dbReference type="InterPro" id="IPR007214">
    <property type="entry name" value="YbaK/aa-tRNA-synth-assoc-dom"/>
</dbReference>
<accession>A0A1C3RGU3</accession>
<dbReference type="GO" id="GO:0004812">
    <property type="term" value="F:aminoacyl-tRNA ligase activity"/>
    <property type="evidence" value="ECO:0007669"/>
    <property type="project" value="UniProtKB-KW"/>
</dbReference>
<dbReference type="SUPFAM" id="SSF55826">
    <property type="entry name" value="YbaK/ProRS associated domain"/>
    <property type="match status" value="1"/>
</dbReference>
<evidence type="ECO:0000259" key="1">
    <source>
        <dbReference type="Pfam" id="PF04073"/>
    </source>
</evidence>
<gene>
    <name evidence="2" type="ORF">MTBPR1_20338</name>
</gene>
<evidence type="ECO:0000313" key="3">
    <source>
        <dbReference type="Proteomes" id="UP000231658"/>
    </source>
</evidence>
<protein>
    <submittedName>
        <fullName evidence="2">YbaK/prolyl-tRNA synthetase associated region</fullName>
    </submittedName>
</protein>
<dbReference type="OrthoDB" id="9786549at2"/>
<dbReference type="EMBL" id="FLYE01000012">
    <property type="protein sequence ID" value="SCA56490.1"/>
    <property type="molecule type" value="Genomic_DNA"/>
</dbReference>
<organism evidence="2 3">
    <name type="scientific">Candidatus Terasakiella magnetica</name>
    <dbReference type="NCBI Taxonomy" id="1867952"/>
    <lineage>
        <taxon>Bacteria</taxon>
        <taxon>Pseudomonadati</taxon>
        <taxon>Pseudomonadota</taxon>
        <taxon>Alphaproteobacteria</taxon>
        <taxon>Rhodospirillales</taxon>
        <taxon>Terasakiellaceae</taxon>
        <taxon>Terasakiella</taxon>
    </lineage>
</organism>
<sequence>MGISITLEQFLDTNSVSYDTLTHELTATASQTAEAAHIPGARLIKAVVVKADERFILALLPASHHLNLDMLKDTLLEPVTLAKEEEFTDFFKDCETGAVPALGMAYDMDVVVDSTIADVGDVMFEAGDHETLVRMQAEDFESLVHTATHGYFSRYDKHPEKRGGFRFSHS</sequence>